<dbReference type="EMBL" id="CATNWA010020802">
    <property type="protein sequence ID" value="CAI9619969.1"/>
    <property type="molecule type" value="Genomic_DNA"/>
</dbReference>
<comment type="caution">
    <text evidence="7">The sequence shown here is derived from an EMBL/GenBank/DDBJ whole genome shotgun (WGS) entry which is preliminary data.</text>
</comment>
<dbReference type="InterPro" id="IPR008969">
    <property type="entry name" value="CarboxyPept-like_regulatory"/>
</dbReference>
<dbReference type="Proteomes" id="UP001162483">
    <property type="component" value="Unassembled WGS sequence"/>
</dbReference>
<protein>
    <recommendedName>
        <fullName evidence="6">Peptidase M14 domain-containing protein</fullName>
    </recommendedName>
</protein>
<evidence type="ECO:0000259" key="6">
    <source>
        <dbReference type="PROSITE" id="PS52035"/>
    </source>
</evidence>
<feature type="chain" id="PRO_5045311998" description="Peptidase M14 domain-containing protein" evidence="5">
    <location>
        <begin position="18"/>
        <end position="229"/>
    </location>
</feature>
<dbReference type="Gene3D" id="3.40.630.10">
    <property type="entry name" value="Zn peptidases"/>
    <property type="match status" value="1"/>
</dbReference>
<dbReference type="Pfam" id="PF00246">
    <property type="entry name" value="Peptidase_M14"/>
    <property type="match status" value="1"/>
</dbReference>
<sequence>MEAILLLIILMTRPALALLMNTVLALMTKFSKIWPVLILLSTQLCLTLIGNHVAGMTMKAVFVDGTTNGAAWYSVPGGMQDFNYLSSNCFEITVELSCDKFPPEELLKNYWEENKDSLVNYVKQVHRGVKGFVKDHQGNPIANATISIDGINHDIITAKDGDYWRLLLPGNYKVTASAPGFLAITKKVAVGYSPATKIDFDLESLSERKEEEKEELMEWWKMMSQTLNF</sequence>
<evidence type="ECO:0000313" key="7">
    <source>
        <dbReference type="EMBL" id="CAI9619969.1"/>
    </source>
</evidence>
<feature type="signal peptide" evidence="5">
    <location>
        <begin position="1"/>
        <end position="17"/>
    </location>
</feature>
<reference evidence="7" key="1">
    <citation type="submission" date="2023-05" db="EMBL/GenBank/DDBJ databases">
        <authorList>
            <person name="Stuckert A."/>
        </authorList>
    </citation>
    <scope>NUCLEOTIDE SEQUENCE</scope>
</reference>
<accession>A0ABN9HFQ5</accession>
<dbReference type="PANTHER" id="PTHR11532">
    <property type="entry name" value="PROTEASE M14 CARBOXYPEPTIDASE"/>
    <property type="match status" value="1"/>
</dbReference>
<dbReference type="PROSITE" id="PS52035">
    <property type="entry name" value="PEPTIDASE_M14"/>
    <property type="match status" value="1"/>
</dbReference>
<keyword evidence="4" id="KW-0812">Transmembrane</keyword>
<dbReference type="CDD" id="cd11308">
    <property type="entry name" value="Peptidase_M14NE-CP-C_like"/>
    <property type="match status" value="1"/>
</dbReference>
<evidence type="ECO:0000256" key="3">
    <source>
        <dbReference type="PROSITE-ProRule" id="PRU01379"/>
    </source>
</evidence>
<keyword evidence="4" id="KW-1133">Transmembrane helix</keyword>
<evidence type="ECO:0000256" key="2">
    <source>
        <dbReference type="ARBA" id="ARBA00023180"/>
    </source>
</evidence>
<feature type="active site" description="Proton donor/acceptor" evidence="3">
    <location>
        <position position="95"/>
    </location>
</feature>
<dbReference type="SUPFAM" id="SSF53187">
    <property type="entry name" value="Zn-dependent exopeptidases"/>
    <property type="match status" value="1"/>
</dbReference>
<gene>
    <name evidence="7" type="ORF">SPARVUS_LOCUS15917224</name>
</gene>
<dbReference type="InterPro" id="IPR000834">
    <property type="entry name" value="Peptidase_M14"/>
</dbReference>
<keyword evidence="5" id="KW-0732">Signal</keyword>
<evidence type="ECO:0000313" key="8">
    <source>
        <dbReference type="Proteomes" id="UP001162483"/>
    </source>
</evidence>
<keyword evidence="4" id="KW-0472">Membrane</keyword>
<evidence type="ECO:0000256" key="1">
    <source>
        <dbReference type="ARBA" id="ARBA00005988"/>
    </source>
</evidence>
<dbReference type="InterPro" id="IPR050753">
    <property type="entry name" value="Peptidase_M14_domain"/>
</dbReference>
<dbReference type="SUPFAM" id="SSF49464">
    <property type="entry name" value="Carboxypeptidase regulatory domain-like"/>
    <property type="match status" value="1"/>
</dbReference>
<feature type="domain" description="Peptidase M14" evidence="6">
    <location>
        <begin position="1"/>
        <end position="125"/>
    </location>
</feature>
<proteinExistence type="inferred from homology"/>
<evidence type="ECO:0000256" key="5">
    <source>
        <dbReference type="SAM" id="SignalP"/>
    </source>
</evidence>
<keyword evidence="8" id="KW-1185">Reference proteome</keyword>
<dbReference type="Pfam" id="PF13620">
    <property type="entry name" value="CarboxypepD_reg"/>
    <property type="match status" value="1"/>
</dbReference>
<dbReference type="SMART" id="SM00631">
    <property type="entry name" value="Zn_pept"/>
    <property type="match status" value="1"/>
</dbReference>
<organism evidence="7 8">
    <name type="scientific">Staurois parvus</name>
    <dbReference type="NCBI Taxonomy" id="386267"/>
    <lineage>
        <taxon>Eukaryota</taxon>
        <taxon>Metazoa</taxon>
        <taxon>Chordata</taxon>
        <taxon>Craniata</taxon>
        <taxon>Vertebrata</taxon>
        <taxon>Euteleostomi</taxon>
        <taxon>Amphibia</taxon>
        <taxon>Batrachia</taxon>
        <taxon>Anura</taxon>
        <taxon>Neobatrachia</taxon>
        <taxon>Ranoidea</taxon>
        <taxon>Ranidae</taxon>
        <taxon>Staurois</taxon>
    </lineage>
</organism>
<dbReference type="PANTHER" id="PTHR11532:SF92">
    <property type="entry name" value="CARBOXYPEPTIDASE E"/>
    <property type="match status" value="1"/>
</dbReference>
<dbReference type="Gene3D" id="2.60.40.1120">
    <property type="entry name" value="Carboxypeptidase-like, regulatory domain"/>
    <property type="match status" value="1"/>
</dbReference>
<keyword evidence="2" id="KW-0325">Glycoprotein</keyword>
<name>A0ABN9HFQ5_9NEOB</name>
<evidence type="ECO:0000256" key="4">
    <source>
        <dbReference type="SAM" id="Phobius"/>
    </source>
</evidence>
<comment type="similarity">
    <text evidence="1 3">Belongs to the peptidase M14 family.</text>
</comment>
<feature type="transmembrane region" description="Helical" evidence="4">
    <location>
        <begin position="33"/>
        <end position="50"/>
    </location>
</feature>